<name>A0A7Y3TZB1_9GAMM</name>
<comment type="caution">
    <text evidence="2">The sequence shown here is derived from an EMBL/GenBank/DDBJ whole genome shotgun (WGS) entry which is preliminary data.</text>
</comment>
<dbReference type="RefSeq" id="WP_171703303.1">
    <property type="nucleotide sequence ID" value="NZ_JABFHI010000012.1"/>
</dbReference>
<feature type="coiled-coil region" evidence="1">
    <location>
        <begin position="9"/>
        <end position="64"/>
    </location>
</feature>
<reference evidence="2 3" key="2">
    <citation type="submission" date="2020-06" db="EMBL/GenBank/DDBJ databases">
        <title>Halomonas songnenensis sp. nov., a moderately halophilic bacterium isolated from saline and alkaline soils.</title>
        <authorList>
            <person name="Jiang J."/>
            <person name="Pan Y."/>
        </authorList>
    </citation>
    <scope>NUCLEOTIDE SEQUENCE [LARGE SCALE GENOMIC DNA]</scope>
    <source>
        <strain evidence="2 3">TBZ9</strain>
    </source>
</reference>
<protein>
    <submittedName>
        <fullName evidence="2">Uncharacterized protein</fullName>
    </submittedName>
</protein>
<dbReference type="EMBL" id="JABFHI010000012">
    <property type="protein sequence ID" value="NOG32844.1"/>
    <property type="molecule type" value="Genomic_DNA"/>
</dbReference>
<evidence type="ECO:0000256" key="1">
    <source>
        <dbReference type="SAM" id="Coils"/>
    </source>
</evidence>
<proteinExistence type="predicted"/>
<evidence type="ECO:0000313" key="3">
    <source>
        <dbReference type="Proteomes" id="UP000588806"/>
    </source>
</evidence>
<dbReference type="AlphaFoldDB" id="A0A7Y3TZB1"/>
<keyword evidence="1" id="KW-0175">Coiled coil</keyword>
<gene>
    <name evidence="2" type="ORF">HLB35_15725</name>
</gene>
<organism evidence="2 3">
    <name type="scientific">Vreelandella azerica</name>
    <dbReference type="NCBI Taxonomy" id="2732867"/>
    <lineage>
        <taxon>Bacteria</taxon>
        <taxon>Pseudomonadati</taxon>
        <taxon>Pseudomonadota</taxon>
        <taxon>Gammaproteobacteria</taxon>
        <taxon>Oceanospirillales</taxon>
        <taxon>Halomonadaceae</taxon>
        <taxon>Vreelandella</taxon>
    </lineage>
</organism>
<sequence length="85" mass="9987">MSELETLLLRQLEKQQSDSEQLVNGLLAQLERLQTTLKEQQGDNQALRRELKESDQKNEQLFNDLAQRVNYLSDLLEHFMSVARE</sequence>
<dbReference type="Proteomes" id="UP000588806">
    <property type="component" value="Unassembled WGS sequence"/>
</dbReference>
<evidence type="ECO:0000313" key="2">
    <source>
        <dbReference type="EMBL" id="NOG32844.1"/>
    </source>
</evidence>
<accession>A0A7Y3TZB1</accession>
<reference evidence="2 3" key="1">
    <citation type="submission" date="2020-05" db="EMBL/GenBank/DDBJ databases">
        <authorList>
            <person name="Ruan W."/>
            <person name="Jeon C.O."/>
            <person name="Chun B.H."/>
        </authorList>
    </citation>
    <scope>NUCLEOTIDE SEQUENCE [LARGE SCALE GENOMIC DNA]</scope>
    <source>
        <strain evidence="2 3">TBZ9</strain>
    </source>
</reference>
<keyword evidence="3" id="KW-1185">Reference proteome</keyword>